<dbReference type="PANTHER" id="PTHR48051">
    <property type="match status" value="1"/>
</dbReference>
<dbReference type="InterPro" id="IPR036457">
    <property type="entry name" value="PPM-type-like_dom_sf"/>
</dbReference>
<dbReference type="InterPro" id="IPR001932">
    <property type="entry name" value="PPM-type_phosphatase-like_dom"/>
</dbReference>
<dbReference type="OMA" id="CIRRIHC"/>
<keyword evidence="1" id="KW-0433">Leucine-rich repeat</keyword>
<dbReference type="SUPFAM" id="SSF81606">
    <property type="entry name" value="PP2C-like"/>
    <property type="match status" value="1"/>
</dbReference>
<feature type="region of interest" description="Disordered" evidence="3">
    <location>
        <begin position="830"/>
        <end position="860"/>
    </location>
</feature>
<dbReference type="Gene3D" id="3.60.40.10">
    <property type="entry name" value="PPM-type phosphatase domain"/>
    <property type="match status" value="1"/>
</dbReference>
<feature type="region of interest" description="Disordered" evidence="3">
    <location>
        <begin position="480"/>
        <end position="505"/>
    </location>
</feature>
<reference evidence="5 6" key="2">
    <citation type="submission" date="2018-11" db="EMBL/GenBank/DDBJ databases">
        <authorList>
            <consortium name="Pathogen Informatics"/>
        </authorList>
    </citation>
    <scope>NUCLEOTIDE SEQUENCE [LARGE SCALE GENOMIC DNA]</scope>
    <source>
        <strain evidence="5 6">MHpl1</strain>
    </source>
</reference>
<dbReference type="Pfam" id="PF13855">
    <property type="entry name" value="LRR_8"/>
    <property type="match status" value="1"/>
</dbReference>
<feature type="region of interest" description="Disordered" evidence="3">
    <location>
        <begin position="643"/>
        <end position="667"/>
    </location>
</feature>
<dbReference type="Gene3D" id="3.80.10.10">
    <property type="entry name" value="Ribonuclease Inhibitor"/>
    <property type="match status" value="1"/>
</dbReference>
<dbReference type="SMART" id="SM00364">
    <property type="entry name" value="LRR_BAC"/>
    <property type="match status" value="3"/>
</dbReference>
<evidence type="ECO:0000259" key="4">
    <source>
        <dbReference type="PROSITE" id="PS51746"/>
    </source>
</evidence>
<evidence type="ECO:0000313" key="5">
    <source>
        <dbReference type="EMBL" id="VDO54339.1"/>
    </source>
</evidence>
<dbReference type="PROSITE" id="PS51746">
    <property type="entry name" value="PPM_2"/>
    <property type="match status" value="1"/>
</dbReference>
<dbReference type="InterPro" id="IPR050216">
    <property type="entry name" value="LRR_domain-containing"/>
</dbReference>
<dbReference type="OrthoDB" id="1394818at2759"/>
<dbReference type="PROSITE" id="PS51450">
    <property type="entry name" value="LRR"/>
    <property type="match status" value="2"/>
</dbReference>
<evidence type="ECO:0000256" key="3">
    <source>
        <dbReference type="SAM" id="MobiDB-lite"/>
    </source>
</evidence>
<dbReference type="InterPro" id="IPR032675">
    <property type="entry name" value="LRR_dom_sf"/>
</dbReference>
<dbReference type="AlphaFoldDB" id="A0A0N4WTD1"/>
<reference evidence="7" key="1">
    <citation type="submission" date="2017-02" db="UniProtKB">
        <authorList>
            <consortium name="WormBaseParasite"/>
        </authorList>
    </citation>
    <scope>IDENTIFICATION</scope>
</reference>
<gene>
    <name evidence="5" type="ORF">HPLM_LOCUS14832</name>
</gene>
<dbReference type="GO" id="GO:0005737">
    <property type="term" value="C:cytoplasm"/>
    <property type="evidence" value="ECO:0007669"/>
    <property type="project" value="TreeGrafter"/>
</dbReference>
<dbReference type="InterPro" id="IPR001611">
    <property type="entry name" value="Leu-rich_rpt"/>
</dbReference>
<dbReference type="EMBL" id="UZAF01018723">
    <property type="protein sequence ID" value="VDO54339.1"/>
    <property type="molecule type" value="Genomic_DNA"/>
</dbReference>
<accession>A0A0N4WTD1</accession>
<evidence type="ECO:0000256" key="2">
    <source>
        <dbReference type="ARBA" id="ARBA00022737"/>
    </source>
</evidence>
<feature type="region of interest" description="Disordered" evidence="3">
    <location>
        <begin position="530"/>
        <end position="551"/>
    </location>
</feature>
<feature type="region of interest" description="Disordered" evidence="3">
    <location>
        <begin position="408"/>
        <end position="429"/>
    </location>
</feature>
<feature type="compositionally biased region" description="Pro residues" evidence="3">
    <location>
        <begin position="408"/>
        <end position="418"/>
    </location>
</feature>
<dbReference type="WBParaSite" id="HPLM_0001484001-mRNA-1">
    <property type="protein sequence ID" value="HPLM_0001484001-mRNA-1"/>
    <property type="gene ID" value="HPLM_0001484001"/>
</dbReference>
<dbReference type="Pfam" id="PF00481">
    <property type="entry name" value="PP2C"/>
    <property type="match status" value="1"/>
</dbReference>
<dbReference type="SUPFAM" id="SSF52058">
    <property type="entry name" value="L domain-like"/>
    <property type="match status" value="1"/>
</dbReference>
<proteinExistence type="predicted"/>
<dbReference type="SMART" id="SM00369">
    <property type="entry name" value="LRR_TYP"/>
    <property type="match status" value="3"/>
</dbReference>
<keyword evidence="6" id="KW-1185">Reference proteome</keyword>
<feature type="compositionally biased region" description="Basic and acidic residues" evidence="3">
    <location>
        <begin position="830"/>
        <end position="841"/>
    </location>
</feature>
<dbReference type="STRING" id="6290.A0A0N4WTD1"/>
<keyword evidence="2" id="KW-0677">Repeat</keyword>
<sequence>LRHLNVSFNRLTGLPAVNAHHDRNRINTLRLSHNRLDESIVPILMKMRKLKILDLSHNRLRYFDDSALGSLTMLEELNLSSNELTTLSSSIFDLPALQIFKAHSNRIKAIPDLSVSPTLQTVDISNNALGAHTSSIATGPALKQLDLTCNPALNLNSGTLRRTHKKPVALYDIGAQSQDRVQVGFSETSGNRNKLCIRRIHCGDIFGMVDGSSNYELPKTIQTVLNQLLLNSEHQNNLPAILLKAHESLEEAGERLGASEISYVGNVTAAVMTGGHLEKLTETGELDEDEYDRIRSAGGTVDECNIINGVTPNCHQLGFYSLHPVITPRPINKSIPITRDTDCVIIASWAMWEYLSSGQIASILTSSINPQVAAKAIQDSLQACDYNGNSCIIVIRLMKPELAFRSEPSPPSFTPMVPPMRVEKPKDQETTLQKIEQRLEKISEVIAKMEDDTTTTTQESGLSAGRKLYERIAAEEKVSNWMLSPSPSIAPPPPDPGSSKQQTQLMEELRSKVSLVDEFTPSSTSMAFAKVENVTADPETRNSSSAESRSYGLPRVKTVVLPDGKIFSVRRNSSTLTRSDNSQSATTSDGDNYQETPGSSLVAPAIALEDLPAKASTPDGFATSGQTHTNSKVAEGFGTFGTAHSPTFSKDPSKIHQESKGSASGVQAKYFTSSSSVVEPIVRNGIRDLHSASPHEEPGNNRLGRSELYEDLRIPSPTANNIRAFEEKERSLMSHQVDLDSDPLCSYQSYADVTPSSGVYSIREATRERRSESVCRSFDYYSHTKVRPYDDAESLPFLEFTSPSRTTTPFLEYASPYRRKMSVIDEFPETLHRSSSEERPMSAEPPPLPDMDAPQKESETVMYRRTITKASL</sequence>
<name>A0A0N4WTD1_HAEPC</name>
<dbReference type="InterPro" id="IPR003591">
    <property type="entry name" value="Leu-rich_rpt_typical-subtyp"/>
</dbReference>
<evidence type="ECO:0000256" key="1">
    <source>
        <dbReference type="ARBA" id="ARBA00022614"/>
    </source>
</evidence>
<feature type="domain" description="PPM-type phosphatase" evidence="4">
    <location>
        <begin position="182"/>
        <end position="397"/>
    </location>
</feature>
<organism evidence="7">
    <name type="scientific">Haemonchus placei</name>
    <name type="common">Barber's pole worm</name>
    <dbReference type="NCBI Taxonomy" id="6290"/>
    <lineage>
        <taxon>Eukaryota</taxon>
        <taxon>Metazoa</taxon>
        <taxon>Ecdysozoa</taxon>
        <taxon>Nematoda</taxon>
        <taxon>Chromadorea</taxon>
        <taxon>Rhabditida</taxon>
        <taxon>Rhabditina</taxon>
        <taxon>Rhabditomorpha</taxon>
        <taxon>Strongyloidea</taxon>
        <taxon>Trichostrongylidae</taxon>
        <taxon>Haemonchus</taxon>
    </lineage>
</organism>
<dbReference type="Proteomes" id="UP000268014">
    <property type="component" value="Unassembled WGS sequence"/>
</dbReference>
<feature type="region of interest" description="Disordered" evidence="3">
    <location>
        <begin position="571"/>
        <end position="598"/>
    </location>
</feature>
<dbReference type="SMART" id="SM00332">
    <property type="entry name" value="PP2Cc"/>
    <property type="match status" value="1"/>
</dbReference>
<evidence type="ECO:0000313" key="7">
    <source>
        <dbReference type="WBParaSite" id="HPLM_0001484001-mRNA-1"/>
    </source>
</evidence>
<protein>
    <submittedName>
        <fullName evidence="7">PPM-type phosphatase domain-containing protein</fullName>
    </submittedName>
</protein>
<dbReference type="PANTHER" id="PTHR48051:SF46">
    <property type="entry name" value="LEUCINE RICH REPEAT-CONTAINING DOMAIN PROTEIN"/>
    <property type="match status" value="1"/>
</dbReference>
<evidence type="ECO:0000313" key="6">
    <source>
        <dbReference type="Proteomes" id="UP000268014"/>
    </source>
</evidence>